<proteinExistence type="predicted"/>
<keyword evidence="5" id="KW-1185">Reference proteome</keyword>
<evidence type="ECO:0000256" key="2">
    <source>
        <dbReference type="ARBA" id="ARBA00023242"/>
    </source>
</evidence>
<dbReference type="GO" id="GO:0003700">
    <property type="term" value="F:DNA-binding transcription factor activity"/>
    <property type="evidence" value="ECO:0007669"/>
    <property type="project" value="TreeGrafter"/>
</dbReference>
<dbReference type="AlphaFoldDB" id="A0A8T0WUW2"/>
<comment type="caution">
    <text evidence="4">The sequence shown here is derived from an EMBL/GenBank/DDBJ whole genome shotgun (WGS) entry which is preliminary data.</text>
</comment>
<evidence type="ECO:0000256" key="3">
    <source>
        <dbReference type="SAM" id="MobiDB-lite"/>
    </source>
</evidence>
<name>A0A8T0WUW2_PANVG</name>
<gene>
    <name evidence="4" type="ORF">PVAP13_1NG450000</name>
</gene>
<evidence type="ECO:0000256" key="1">
    <source>
        <dbReference type="ARBA" id="ARBA00004123"/>
    </source>
</evidence>
<dbReference type="GO" id="GO:0005634">
    <property type="term" value="C:nucleus"/>
    <property type="evidence" value="ECO:0007669"/>
    <property type="project" value="UniProtKB-SubCell"/>
</dbReference>
<feature type="compositionally biased region" description="Low complexity" evidence="3">
    <location>
        <begin position="292"/>
        <end position="303"/>
    </location>
</feature>
<dbReference type="Proteomes" id="UP000823388">
    <property type="component" value="Chromosome 1N"/>
</dbReference>
<feature type="region of interest" description="Disordered" evidence="3">
    <location>
        <begin position="58"/>
        <end position="80"/>
    </location>
</feature>
<feature type="compositionally biased region" description="Basic residues" evidence="3">
    <location>
        <begin position="232"/>
        <end position="245"/>
    </location>
</feature>
<evidence type="ECO:0000313" key="4">
    <source>
        <dbReference type="EMBL" id="KAG2653321.1"/>
    </source>
</evidence>
<dbReference type="EMBL" id="CM029038">
    <property type="protein sequence ID" value="KAG2653321.1"/>
    <property type="molecule type" value="Genomic_DNA"/>
</dbReference>
<evidence type="ECO:0000313" key="5">
    <source>
        <dbReference type="Proteomes" id="UP000823388"/>
    </source>
</evidence>
<feature type="region of interest" description="Disordered" evidence="3">
    <location>
        <begin position="209"/>
        <end position="307"/>
    </location>
</feature>
<keyword evidence="2" id="KW-0539">Nucleus</keyword>
<comment type="subcellular location">
    <subcellularLocation>
        <location evidence="1">Nucleus</location>
    </subcellularLocation>
</comment>
<accession>A0A8T0WUW2</accession>
<dbReference type="EMBL" id="CM029038">
    <property type="protein sequence ID" value="KAG2653320.1"/>
    <property type="molecule type" value="Genomic_DNA"/>
</dbReference>
<dbReference type="PANTHER" id="PTHR12565:SF319">
    <property type="entry name" value="BASIC HELIX-LOOP-HELIX PROTEIN 79"/>
    <property type="match status" value="1"/>
</dbReference>
<dbReference type="InterPro" id="IPR024097">
    <property type="entry name" value="bHLH_ZIP_TF"/>
</dbReference>
<organism evidence="4 5">
    <name type="scientific">Panicum virgatum</name>
    <name type="common">Blackwell switchgrass</name>
    <dbReference type="NCBI Taxonomy" id="38727"/>
    <lineage>
        <taxon>Eukaryota</taxon>
        <taxon>Viridiplantae</taxon>
        <taxon>Streptophyta</taxon>
        <taxon>Embryophyta</taxon>
        <taxon>Tracheophyta</taxon>
        <taxon>Spermatophyta</taxon>
        <taxon>Magnoliopsida</taxon>
        <taxon>Liliopsida</taxon>
        <taxon>Poales</taxon>
        <taxon>Poaceae</taxon>
        <taxon>PACMAD clade</taxon>
        <taxon>Panicoideae</taxon>
        <taxon>Panicodae</taxon>
        <taxon>Paniceae</taxon>
        <taxon>Panicinae</taxon>
        <taxon>Panicum</taxon>
        <taxon>Panicum sect. Hiantes</taxon>
    </lineage>
</organism>
<reference evidence="4" key="1">
    <citation type="submission" date="2020-05" db="EMBL/GenBank/DDBJ databases">
        <title>WGS assembly of Panicum virgatum.</title>
        <authorList>
            <person name="Lovell J.T."/>
            <person name="Jenkins J."/>
            <person name="Shu S."/>
            <person name="Juenger T.E."/>
            <person name="Schmutz J."/>
        </authorList>
    </citation>
    <scope>NUCLEOTIDE SEQUENCE</scope>
    <source>
        <strain evidence="4">AP13</strain>
    </source>
</reference>
<sequence length="384" mass="41139">MARCQGTTVESLCQGLVDLDDDKFGAMCSAFGYLQEWPDLGAMCGASLGATPGAVAPGDGNDDSCSGSGSGGGGGFRKRRREACLDAKGDGNDMSKRPRGKQQQQLCGLGEIAASGKAKQERPKAGAKKKAEAASTAAAAGQKTDYIHVRARRGQATDSHSLAERVRHTHSSITEPLNEHLRARCCTISTDTALRILLLSEPRIHGRNRCAGEEGEDQRADEVSAGAGARVQHGHRQGRHARRDHQLRPVPAEASRVPVHEDRRVQPSGELRHRRGPLRQAAEAGVQPCRPSRGGSAGRAAGADLPSDEPLAAGASICSRRLQWLWTGHGRQQPVPSRRRELPRVGCLTGDGGGWTVDRAVPQREWSCCCCCLGHWLSKSVRWI</sequence>
<protein>
    <submittedName>
        <fullName evidence="4">Uncharacterized protein</fullName>
    </submittedName>
</protein>
<dbReference type="PANTHER" id="PTHR12565">
    <property type="entry name" value="STEROL REGULATORY ELEMENT-BINDING PROTEIN"/>
    <property type="match status" value="1"/>
</dbReference>